<dbReference type="Pfam" id="PF00400">
    <property type="entry name" value="WD40"/>
    <property type="match status" value="3"/>
</dbReference>
<dbReference type="AlphaFoldDB" id="A0A5P1ES02"/>
<dbReference type="SMART" id="SM00320">
    <property type="entry name" value="WD40"/>
    <property type="match status" value="4"/>
</dbReference>
<dbReference type="Gramene" id="ONK67351">
    <property type="protein sequence ID" value="ONK67351"/>
    <property type="gene ID" value="A4U43_C06F19280"/>
</dbReference>
<name>A0A5P1ES02_ASPOF</name>
<dbReference type="PROSITE" id="PS50294">
    <property type="entry name" value="WD_REPEATS_REGION"/>
    <property type="match status" value="1"/>
</dbReference>
<dbReference type="InterPro" id="IPR015943">
    <property type="entry name" value="WD40/YVTN_repeat-like_dom_sf"/>
</dbReference>
<feature type="compositionally biased region" description="Basic residues" evidence="4">
    <location>
        <begin position="35"/>
        <end position="49"/>
    </location>
</feature>
<gene>
    <name evidence="5" type="ORF">A4U43_C06F19280</name>
</gene>
<evidence type="ECO:0000256" key="4">
    <source>
        <dbReference type="SAM" id="MobiDB-lite"/>
    </source>
</evidence>
<dbReference type="SUPFAM" id="SSF50978">
    <property type="entry name" value="WD40 repeat-like"/>
    <property type="match status" value="1"/>
</dbReference>
<keyword evidence="6" id="KW-1185">Reference proteome</keyword>
<proteinExistence type="predicted"/>
<dbReference type="Proteomes" id="UP000243459">
    <property type="component" value="Chromosome 6"/>
</dbReference>
<feature type="compositionally biased region" description="Polar residues" evidence="4">
    <location>
        <begin position="1"/>
        <end position="10"/>
    </location>
</feature>
<feature type="repeat" description="WD" evidence="3">
    <location>
        <begin position="295"/>
        <end position="329"/>
    </location>
</feature>
<feature type="repeat" description="WD" evidence="3">
    <location>
        <begin position="194"/>
        <end position="236"/>
    </location>
</feature>
<keyword evidence="1 3" id="KW-0853">WD repeat</keyword>
<evidence type="ECO:0000256" key="3">
    <source>
        <dbReference type="PROSITE-ProRule" id="PRU00221"/>
    </source>
</evidence>
<evidence type="ECO:0000256" key="1">
    <source>
        <dbReference type="ARBA" id="ARBA00022574"/>
    </source>
</evidence>
<protein>
    <submittedName>
        <fullName evidence="5">Uncharacterized protein</fullName>
    </submittedName>
</protein>
<dbReference type="InterPro" id="IPR050459">
    <property type="entry name" value="WD_repeat_RBAP46/RBAP48/MSI1"/>
</dbReference>
<dbReference type="InterPro" id="IPR001680">
    <property type="entry name" value="WD40_rpt"/>
</dbReference>
<dbReference type="Gene3D" id="2.130.10.10">
    <property type="entry name" value="YVTN repeat-like/Quinoprotein amine dehydrogenase"/>
    <property type="match status" value="1"/>
</dbReference>
<evidence type="ECO:0000256" key="2">
    <source>
        <dbReference type="ARBA" id="ARBA00022737"/>
    </source>
</evidence>
<dbReference type="PANTHER" id="PTHR22850">
    <property type="entry name" value="WD40 REPEAT FAMILY"/>
    <property type="match status" value="1"/>
</dbReference>
<accession>A0A5P1ES02</accession>
<keyword evidence="2" id="KW-0677">Repeat</keyword>
<reference evidence="6" key="1">
    <citation type="journal article" date="2017" name="Nat. Commun.">
        <title>The asparagus genome sheds light on the origin and evolution of a young Y chromosome.</title>
        <authorList>
            <person name="Harkess A."/>
            <person name="Zhou J."/>
            <person name="Xu C."/>
            <person name="Bowers J.E."/>
            <person name="Van der Hulst R."/>
            <person name="Ayyampalayam S."/>
            <person name="Mercati F."/>
            <person name="Riccardi P."/>
            <person name="McKain M.R."/>
            <person name="Kakrana A."/>
            <person name="Tang H."/>
            <person name="Ray J."/>
            <person name="Groenendijk J."/>
            <person name="Arikit S."/>
            <person name="Mathioni S.M."/>
            <person name="Nakano M."/>
            <person name="Shan H."/>
            <person name="Telgmann-Rauber A."/>
            <person name="Kanno A."/>
            <person name="Yue Z."/>
            <person name="Chen H."/>
            <person name="Li W."/>
            <person name="Chen Y."/>
            <person name="Xu X."/>
            <person name="Zhang Y."/>
            <person name="Luo S."/>
            <person name="Chen H."/>
            <person name="Gao J."/>
            <person name="Mao Z."/>
            <person name="Pires J.C."/>
            <person name="Luo M."/>
            <person name="Kudrna D."/>
            <person name="Wing R.A."/>
            <person name="Meyers B.C."/>
            <person name="Yi K."/>
            <person name="Kong H."/>
            <person name="Lavrijsen P."/>
            <person name="Sunseri F."/>
            <person name="Falavigna A."/>
            <person name="Ye Y."/>
            <person name="Leebens-Mack J.H."/>
            <person name="Chen G."/>
        </authorList>
    </citation>
    <scope>NUCLEOTIDE SEQUENCE [LARGE SCALE GENOMIC DNA]</scope>
    <source>
        <strain evidence="6">cv. DH0086</strain>
    </source>
</reference>
<organism evidence="5 6">
    <name type="scientific">Asparagus officinalis</name>
    <name type="common">Garden asparagus</name>
    <dbReference type="NCBI Taxonomy" id="4686"/>
    <lineage>
        <taxon>Eukaryota</taxon>
        <taxon>Viridiplantae</taxon>
        <taxon>Streptophyta</taxon>
        <taxon>Embryophyta</taxon>
        <taxon>Tracheophyta</taxon>
        <taxon>Spermatophyta</taxon>
        <taxon>Magnoliopsida</taxon>
        <taxon>Liliopsida</taxon>
        <taxon>Asparagales</taxon>
        <taxon>Asparagaceae</taxon>
        <taxon>Asparagoideae</taxon>
        <taxon>Asparagus</taxon>
    </lineage>
</organism>
<dbReference type="OMA" id="DERHMIW"/>
<dbReference type="EMBL" id="CM007386">
    <property type="protein sequence ID" value="ONK67351.1"/>
    <property type="molecule type" value="Genomic_DNA"/>
</dbReference>
<evidence type="ECO:0000313" key="6">
    <source>
        <dbReference type="Proteomes" id="UP000243459"/>
    </source>
</evidence>
<evidence type="ECO:0000313" key="5">
    <source>
        <dbReference type="EMBL" id="ONK67351.1"/>
    </source>
</evidence>
<feature type="region of interest" description="Disordered" evidence="4">
    <location>
        <begin position="1"/>
        <end position="58"/>
    </location>
</feature>
<dbReference type="InterPro" id="IPR036322">
    <property type="entry name" value="WD40_repeat_dom_sf"/>
</dbReference>
<sequence length="353" mass="39926">MVDNQSSMEIMQSRWWNGGSPMRKEDEEGEGGWGRGRRMRKKKEARKRAAGASGGSPEKTTLHKLILGTYAGDERNYLMIAEVQLPIEDAERQMRVFDVDHGEIGVFEGARGKSKVKVIQQIKHEGEVNRARYMPQNSSLIATKTVSAEVNEDAVEDVAWHLRNEYLFGSVGGDQHLVIWDIRAQTTDKPIQSVFAHRDVVNCLAFNPANEWLVATGSADKTVKLFDLRKLSTSLYAFNYHKEEVFQVGWSPKKESILASCCAGRRILVWDYSRIGDEQDPEDVEDGPPELLFIHGGHTTKISDFSWNPYDEWVIASVADDNILQVWQMAENLYYSHGDKLPPDEPSSPRTPT</sequence>
<dbReference type="PROSITE" id="PS50082">
    <property type="entry name" value="WD_REPEATS_2"/>
    <property type="match status" value="2"/>
</dbReference>